<dbReference type="NCBIfam" id="NF040570">
    <property type="entry name" value="guided_TnpB"/>
    <property type="match status" value="1"/>
</dbReference>
<dbReference type="RefSeq" id="WP_203825680.1">
    <property type="nucleotide sequence ID" value="NZ_BAAATY010000037.1"/>
</dbReference>
<dbReference type="Pfam" id="PF07282">
    <property type="entry name" value="Cas12f1-like_TNB"/>
    <property type="match status" value="1"/>
</dbReference>
<evidence type="ECO:0000259" key="6">
    <source>
        <dbReference type="Pfam" id="PF07282"/>
    </source>
</evidence>
<dbReference type="EMBL" id="BOMS01000045">
    <property type="protein sequence ID" value="GIE67151.1"/>
    <property type="molecule type" value="Genomic_DNA"/>
</dbReference>
<evidence type="ECO:0000256" key="1">
    <source>
        <dbReference type="ARBA" id="ARBA00008761"/>
    </source>
</evidence>
<dbReference type="InterPro" id="IPR001959">
    <property type="entry name" value="Transposase"/>
</dbReference>
<proteinExistence type="inferred from homology"/>
<comment type="similarity">
    <text evidence="1">In the C-terminal section; belongs to the transposase 35 family.</text>
</comment>
<evidence type="ECO:0000256" key="3">
    <source>
        <dbReference type="ARBA" id="ARBA00023125"/>
    </source>
</evidence>
<evidence type="ECO:0000313" key="8">
    <source>
        <dbReference type="Proteomes" id="UP000624709"/>
    </source>
</evidence>
<keyword evidence="4" id="KW-0233">DNA recombination</keyword>
<sequence length="399" mass="44648">MSNETVRYTYRLRPSRMAQTALLAEWGRCRWLWNEAVHQQRTGCKPTLCKLSKLLTTSRGRNAWLREGSQVAQQQALRTYMSALHSSFTVKGRGRPKVKKLKKVLPSLEYTTRGFRIKDGRLCLPAKVTIPVVWSRELPSEPSSVRVYRDNLGYWYASFVVRREAVLPAGADGAAIGIDWGVKSTATTTDARFDLPHLGHRKRCAAQRAKAQRRMARRRRPEGLPLSKGYLRAKRQAAQIEKKAARQNKHDARQWAARVVEGHHLIAVEDFKPKFLAKTRMARKAADAAIGACKRELIYMGVRAGRTVVPVPPAYTTMTCSACGARAKQRLGLGIRVFVCAVCDYTADRDVNAARTILVTAERIRASADDIRHAITFFRDGGSGAVRAGKPPDLSVGRR</sequence>
<reference evidence="7 8" key="1">
    <citation type="submission" date="2021-01" db="EMBL/GenBank/DDBJ databases">
        <title>Whole genome shotgun sequence of Actinoplanes palleronii NBRC 14916.</title>
        <authorList>
            <person name="Komaki H."/>
            <person name="Tamura T."/>
        </authorList>
    </citation>
    <scope>NUCLEOTIDE SEQUENCE [LARGE SCALE GENOMIC DNA]</scope>
    <source>
        <strain evidence="7 8">NBRC 14916</strain>
    </source>
</reference>
<evidence type="ECO:0000313" key="7">
    <source>
        <dbReference type="EMBL" id="GIE67151.1"/>
    </source>
</evidence>
<comment type="caution">
    <text evidence="7">The sequence shown here is derived from an EMBL/GenBank/DDBJ whole genome shotgun (WGS) entry which is preliminary data.</text>
</comment>
<gene>
    <name evidence="7" type="ORF">Apa02nite_032590</name>
</gene>
<evidence type="ECO:0000256" key="4">
    <source>
        <dbReference type="ARBA" id="ARBA00023172"/>
    </source>
</evidence>
<keyword evidence="2" id="KW-0815">Transposition</keyword>
<organism evidence="7 8">
    <name type="scientific">Actinoplanes palleronii</name>
    <dbReference type="NCBI Taxonomy" id="113570"/>
    <lineage>
        <taxon>Bacteria</taxon>
        <taxon>Bacillati</taxon>
        <taxon>Actinomycetota</taxon>
        <taxon>Actinomycetes</taxon>
        <taxon>Micromonosporales</taxon>
        <taxon>Micromonosporaceae</taxon>
        <taxon>Actinoplanes</taxon>
    </lineage>
</organism>
<dbReference type="InterPro" id="IPR010095">
    <property type="entry name" value="Cas12f1-like_TNB"/>
</dbReference>
<name>A0ABQ4B9S2_9ACTN</name>
<evidence type="ECO:0000256" key="2">
    <source>
        <dbReference type="ARBA" id="ARBA00022578"/>
    </source>
</evidence>
<feature type="domain" description="Probable transposase IS891/IS1136/IS1341" evidence="5">
    <location>
        <begin position="159"/>
        <end position="272"/>
    </location>
</feature>
<dbReference type="Proteomes" id="UP000624709">
    <property type="component" value="Unassembled WGS sequence"/>
</dbReference>
<dbReference type="Pfam" id="PF01385">
    <property type="entry name" value="OrfB_IS605"/>
    <property type="match status" value="1"/>
</dbReference>
<protein>
    <submittedName>
        <fullName evidence="7">Transposase</fullName>
    </submittedName>
</protein>
<accession>A0ABQ4B9S2</accession>
<keyword evidence="3" id="KW-0238">DNA-binding</keyword>
<evidence type="ECO:0000259" key="5">
    <source>
        <dbReference type="Pfam" id="PF01385"/>
    </source>
</evidence>
<feature type="domain" description="Cas12f1-like TNB" evidence="6">
    <location>
        <begin position="295"/>
        <end position="357"/>
    </location>
</feature>
<keyword evidence="8" id="KW-1185">Reference proteome</keyword>